<proteinExistence type="inferred from homology"/>
<organism evidence="3 4">
    <name type="scientific">Rhodohalobacter mucosus</name>
    <dbReference type="NCBI Taxonomy" id="2079485"/>
    <lineage>
        <taxon>Bacteria</taxon>
        <taxon>Pseudomonadati</taxon>
        <taxon>Balneolota</taxon>
        <taxon>Balneolia</taxon>
        <taxon>Balneolales</taxon>
        <taxon>Balneolaceae</taxon>
        <taxon>Rhodohalobacter</taxon>
    </lineage>
</organism>
<comment type="caution">
    <text evidence="3">The sequence shown here is derived from an EMBL/GenBank/DDBJ whole genome shotgun (WGS) entry which is preliminary data.</text>
</comment>
<dbReference type="SUPFAM" id="SSF49329">
    <property type="entry name" value="Cu,Zn superoxide dismutase-like"/>
    <property type="match status" value="1"/>
</dbReference>
<evidence type="ECO:0000313" key="4">
    <source>
        <dbReference type="Proteomes" id="UP000245533"/>
    </source>
</evidence>
<evidence type="ECO:0000259" key="2">
    <source>
        <dbReference type="Pfam" id="PF00080"/>
    </source>
</evidence>
<protein>
    <submittedName>
        <fullName evidence="3">Superoxide dismutase family protein</fullName>
    </submittedName>
</protein>
<dbReference type="PRINTS" id="PR00068">
    <property type="entry name" value="CUZNDISMTASE"/>
</dbReference>
<gene>
    <name evidence="3" type="ORF">DDZ15_14625</name>
</gene>
<reference evidence="3 4" key="1">
    <citation type="submission" date="2018-05" db="EMBL/GenBank/DDBJ databases">
        <title>Rhodohalobacter halophilus gen. nov., sp. nov., a moderately halophilic member of the family Balneolaceae.</title>
        <authorList>
            <person name="Liu Z.-W."/>
        </authorList>
    </citation>
    <scope>NUCLEOTIDE SEQUENCE [LARGE SCALE GENOMIC DNA]</scope>
    <source>
        <strain evidence="3 4">8A47</strain>
    </source>
</reference>
<dbReference type="InterPro" id="IPR024134">
    <property type="entry name" value="SOD_Cu/Zn_/chaperone"/>
</dbReference>
<dbReference type="PANTHER" id="PTHR10003">
    <property type="entry name" value="SUPEROXIDE DISMUTASE CU-ZN -RELATED"/>
    <property type="match status" value="1"/>
</dbReference>
<dbReference type="Proteomes" id="UP000245533">
    <property type="component" value="Unassembled WGS sequence"/>
</dbReference>
<dbReference type="GO" id="GO:0005507">
    <property type="term" value="F:copper ion binding"/>
    <property type="evidence" value="ECO:0007669"/>
    <property type="project" value="InterPro"/>
</dbReference>
<accession>A0A316TT63</accession>
<dbReference type="OrthoDB" id="9792957at2"/>
<evidence type="ECO:0000256" key="1">
    <source>
        <dbReference type="ARBA" id="ARBA00010457"/>
    </source>
</evidence>
<sequence>MEEEPETMIEKAVAVIYPTEGNDIEGMVTFTQTEDGVRVQATVSGLVEQSLHGFHIHQYGDCRASDGTSAAGHFNPMDMPHGSPTDDDRHVGDLGNLPTNEEGVAEIDYTDDVVELNGPNSILGRGVIVHAGQDDLETQPTGAAGARLGCGVIGVANPDY</sequence>
<dbReference type="EMBL" id="QGGB01000010">
    <property type="protein sequence ID" value="PWN05474.1"/>
    <property type="molecule type" value="Genomic_DNA"/>
</dbReference>
<keyword evidence="4" id="KW-1185">Reference proteome</keyword>
<name>A0A316TT63_9BACT</name>
<dbReference type="Gene3D" id="2.60.40.200">
    <property type="entry name" value="Superoxide dismutase, copper/zinc binding domain"/>
    <property type="match status" value="1"/>
</dbReference>
<dbReference type="AlphaFoldDB" id="A0A316TT63"/>
<evidence type="ECO:0000313" key="3">
    <source>
        <dbReference type="EMBL" id="PWN05474.1"/>
    </source>
</evidence>
<dbReference type="InterPro" id="IPR001424">
    <property type="entry name" value="SOD_Cu_Zn_dom"/>
</dbReference>
<dbReference type="CDD" id="cd00305">
    <property type="entry name" value="Cu-Zn_Superoxide_Dismutase"/>
    <property type="match status" value="1"/>
</dbReference>
<comment type="similarity">
    <text evidence="1">Belongs to the Cu-Zn superoxide dismutase family.</text>
</comment>
<dbReference type="GO" id="GO:0006801">
    <property type="term" value="P:superoxide metabolic process"/>
    <property type="evidence" value="ECO:0007669"/>
    <property type="project" value="InterPro"/>
</dbReference>
<dbReference type="InterPro" id="IPR036423">
    <property type="entry name" value="SOD-like_Cu/Zn_dom_sf"/>
</dbReference>
<dbReference type="Pfam" id="PF00080">
    <property type="entry name" value="Sod_Cu"/>
    <property type="match status" value="1"/>
</dbReference>
<feature type="domain" description="Superoxide dismutase copper/zinc binding" evidence="2">
    <location>
        <begin position="25"/>
        <end position="153"/>
    </location>
</feature>